<dbReference type="InterPro" id="IPR046346">
    <property type="entry name" value="Aminoacid_DH-like_N_sf"/>
</dbReference>
<evidence type="ECO:0000259" key="3">
    <source>
        <dbReference type="Pfam" id="PF01488"/>
    </source>
</evidence>
<dbReference type="InterPro" id="IPR015259">
    <property type="entry name" value="Methyl-teptahyd_DH_N"/>
</dbReference>
<protein>
    <submittedName>
        <fullName evidence="5">Bifunctional protein MdtA</fullName>
    </submittedName>
</protein>
<organism evidence="5 6">
    <name type="scientific">Rubinisphaera italica</name>
    <dbReference type="NCBI Taxonomy" id="2527969"/>
    <lineage>
        <taxon>Bacteria</taxon>
        <taxon>Pseudomonadati</taxon>
        <taxon>Planctomycetota</taxon>
        <taxon>Planctomycetia</taxon>
        <taxon>Planctomycetales</taxon>
        <taxon>Planctomycetaceae</taxon>
        <taxon>Rubinisphaera</taxon>
    </lineage>
</organism>
<dbReference type="EMBL" id="SJPG01000001">
    <property type="protein sequence ID" value="TWT62603.1"/>
    <property type="molecule type" value="Genomic_DNA"/>
</dbReference>
<dbReference type="GO" id="GO:0016491">
    <property type="term" value="F:oxidoreductase activity"/>
    <property type="evidence" value="ECO:0007669"/>
    <property type="project" value="UniProtKB-KW"/>
</dbReference>
<dbReference type="InterPro" id="IPR035015">
    <property type="entry name" value="NAD-bd_H4MPT_DH"/>
</dbReference>
<dbReference type="InterPro" id="IPR037089">
    <property type="entry name" value="Methyl-teptahyd_DH_N_sf"/>
</dbReference>
<feature type="domain" description="Quinate/shikimate 5-dehydrogenase/glutamyl-tRNA reductase" evidence="3">
    <location>
        <begin position="114"/>
        <end position="217"/>
    </location>
</feature>
<proteinExistence type="predicted"/>
<gene>
    <name evidence="5" type="primary">mtdA</name>
    <name evidence="5" type="ORF">Pan54_33460</name>
</gene>
<evidence type="ECO:0000256" key="2">
    <source>
        <dbReference type="ARBA" id="ARBA00023002"/>
    </source>
</evidence>
<accession>A0A5C5XJT3</accession>
<dbReference type="RefSeq" id="WP_146504438.1">
    <property type="nucleotide sequence ID" value="NZ_SJPG01000001.1"/>
</dbReference>
<sequence length="284" mass="30558">MKRILLQLDSDSHPSSFDAVTAIDGGVDQLLPYGNVSAVNVVSLVQGAMFTRSPKDLHNTAIFLGGSNVEAGESLMKRIQEQFFGPIRVSVMMDSNGCNTTASAAVIYSQSHMKLEKAQAVVLGGTGPVGRRVARLLALQGSRVRVVSRQLERAQQVCRTIDGKTGLFEPAALNDEVPIDDLIADAEIIVAAGAAGVEFCKLENLRKFKKLQVVIDLNAVSPLGIEGIESSDKARKVDHLICYGAVGVGGLKMRLHHQMISKLFESNDQIFDTNAIFEAGLKLL</sequence>
<reference evidence="5 6" key="1">
    <citation type="submission" date="2019-02" db="EMBL/GenBank/DDBJ databases">
        <title>Deep-cultivation of Planctomycetes and their phenomic and genomic characterization uncovers novel biology.</title>
        <authorList>
            <person name="Wiegand S."/>
            <person name="Jogler M."/>
            <person name="Boedeker C."/>
            <person name="Pinto D."/>
            <person name="Vollmers J."/>
            <person name="Rivas-Marin E."/>
            <person name="Kohn T."/>
            <person name="Peeters S.H."/>
            <person name="Heuer A."/>
            <person name="Rast P."/>
            <person name="Oberbeckmann S."/>
            <person name="Bunk B."/>
            <person name="Jeske O."/>
            <person name="Meyerdierks A."/>
            <person name="Storesund J.E."/>
            <person name="Kallscheuer N."/>
            <person name="Luecker S."/>
            <person name="Lage O.M."/>
            <person name="Pohl T."/>
            <person name="Merkel B.J."/>
            <person name="Hornburger P."/>
            <person name="Mueller R.-W."/>
            <person name="Bruemmer F."/>
            <person name="Labrenz M."/>
            <person name="Spormann A.M."/>
            <person name="Op Den Camp H."/>
            <person name="Overmann J."/>
            <person name="Amann R."/>
            <person name="Jetten M.S.M."/>
            <person name="Mascher T."/>
            <person name="Medema M.H."/>
            <person name="Devos D.P."/>
            <person name="Kaster A.-K."/>
            <person name="Ovreas L."/>
            <person name="Rohde M."/>
            <person name="Galperin M.Y."/>
            <person name="Jogler C."/>
        </authorList>
    </citation>
    <scope>NUCLEOTIDE SEQUENCE [LARGE SCALE GENOMIC DNA]</scope>
    <source>
        <strain evidence="5 6">Pan54</strain>
    </source>
</reference>
<dbReference type="Gene3D" id="3.40.50.720">
    <property type="entry name" value="NAD(P)-binding Rossmann-like Domain"/>
    <property type="match status" value="1"/>
</dbReference>
<feature type="domain" description="Methylene-tetrahydromethanopterin dehydrogenase N-terminal" evidence="4">
    <location>
        <begin position="16"/>
        <end position="96"/>
    </location>
</feature>
<dbReference type="SUPFAM" id="SSF53223">
    <property type="entry name" value="Aminoacid dehydrogenase-like, N-terminal domain"/>
    <property type="match status" value="1"/>
</dbReference>
<comment type="caution">
    <text evidence="5">The sequence shown here is derived from an EMBL/GenBank/DDBJ whole genome shotgun (WGS) entry which is preliminary data.</text>
</comment>
<keyword evidence="2" id="KW-0560">Oxidoreductase</keyword>
<dbReference type="OrthoDB" id="6180at2"/>
<dbReference type="SUPFAM" id="SSF51735">
    <property type="entry name" value="NAD(P)-binding Rossmann-fold domains"/>
    <property type="match status" value="1"/>
</dbReference>
<dbReference type="InterPro" id="IPR036291">
    <property type="entry name" value="NAD(P)-bd_dom_sf"/>
</dbReference>
<dbReference type="Proteomes" id="UP000316095">
    <property type="component" value="Unassembled WGS sequence"/>
</dbReference>
<evidence type="ECO:0000256" key="1">
    <source>
        <dbReference type="ARBA" id="ARBA00022857"/>
    </source>
</evidence>
<name>A0A5C5XJT3_9PLAN</name>
<keyword evidence="1" id="KW-0521">NADP</keyword>
<dbReference type="InterPro" id="IPR006151">
    <property type="entry name" value="Shikm_DH/Glu-tRNA_Rdtase"/>
</dbReference>
<keyword evidence="6" id="KW-1185">Reference proteome</keyword>
<evidence type="ECO:0000259" key="4">
    <source>
        <dbReference type="Pfam" id="PF09176"/>
    </source>
</evidence>
<dbReference type="Gene3D" id="3.40.50.10280">
    <property type="entry name" value="Methylene-tetrahydromethanopterin dehydrogenase, N-terminal domain"/>
    <property type="match status" value="1"/>
</dbReference>
<evidence type="ECO:0000313" key="5">
    <source>
        <dbReference type="EMBL" id="TWT62603.1"/>
    </source>
</evidence>
<dbReference type="Pfam" id="PF09176">
    <property type="entry name" value="Mpt_N"/>
    <property type="match status" value="1"/>
</dbReference>
<dbReference type="CDD" id="cd01078">
    <property type="entry name" value="NAD_bind_H4MPT_DH"/>
    <property type="match status" value="1"/>
</dbReference>
<dbReference type="AlphaFoldDB" id="A0A5C5XJT3"/>
<dbReference type="Pfam" id="PF01488">
    <property type="entry name" value="Shikimate_DH"/>
    <property type="match status" value="1"/>
</dbReference>
<evidence type="ECO:0000313" key="6">
    <source>
        <dbReference type="Proteomes" id="UP000316095"/>
    </source>
</evidence>